<evidence type="ECO:0008006" key="3">
    <source>
        <dbReference type="Google" id="ProtNLM"/>
    </source>
</evidence>
<gene>
    <name evidence="2" type="ORF">JR316_000436</name>
</gene>
<dbReference type="EMBL" id="JAFIQS010000001">
    <property type="protein sequence ID" value="KAG5173779.1"/>
    <property type="molecule type" value="Genomic_DNA"/>
</dbReference>
<dbReference type="InterPro" id="IPR015915">
    <property type="entry name" value="Kelch-typ_b-propeller"/>
</dbReference>
<evidence type="ECO:0000256" key="1">
    <source>
        <dbReference type="SAM" id="MobiDB-lite"/>
    </source>
</evidence>
<accession>A0A8H8CR55</accession>
<dbReference type="SUPFAM" id="SSF117281">
    <property type="entry name" value="Kelch motif"/>
    <property type="match status" value="1"/>
</dbReference>
<feature type="region of interest" description="Disordered" evidence="1">
    <location>
        <begin position="199"/>
        <end position="227"/>
    </location>
</feature>
<name>A0A8H8CR55_PSICU</name>
<dbReference type="Gene3D" id="2.120.10.80">
    <property type="entry name" value="Kelch-type beta propeller"/>
    <property type="match status" value="1"/>
</dbReference>
<protein>
    <recommendedName>
        <fullName evidence="3">Kelch repeat-containing protein</fullName>
    </recommendedName>
</protein>
<sequence>MFGGYDLEADKPSARVIIINPSATEWWYEEHLDIGGPTPCISPSLVTVGNKIYIFGGYQSYNVDPMPCYSYSVLEWEPSSATSRSLWSWKCCNNPYKQPMPEKTIIGEALSVYNGKFILLAPGKTNEHDKNNKYLRFTNQNLFYFRPSDETFRPLFLQGDTPKDIGWYVICDLQSTMATVTAGNLPPFINLNVSATVGSVPKKRGRPPRNLPSSSSPSPSVAFAPPSHPRTPFFPPIPSIVICAWIAQRETPHGYIDLERTDPVVVNYKPEIWRITFGPMDECENLDYMQKVSQMDADFQGFTVANGRMYLLGSDQKIKSSFPDSKRLDTWNIFLDLTTIS</sequence>
<feature type="compositionally biased region" description="Low complexity" evidence="1">
    <location>
        <begin position="211"/>
        <end position="225"/>
    </location>
</feature>
<dbReference type="OrthoDB" id="3228507at2759"/>
<proteinExistence type="predicted"/>
<comment type="caution">
    <text evidence="2">The sequence shown here is derived from an EMBL/GenBank/DDBJ whole genome shotgun (WGS) entry which is preliminary data.</text>
</comment>
<evidence type="ECO:0000313" key="2">
    <source>
        <dbReference type="EMBL" id="KAG5173779.1"/>
    </source>
</evidence>
<organism evidence="2">
    <name type="scientific">Psilocybe cubensis</name>
    <name type="common">Psychedelic mushroom</name>
    <name type="synonym">Stropharia cubensis</name>
    <dbReference type="NCBI Taxonomy" id="181762"/>
    <lineage>
        <taxon>Eukaryota</taxon>
        <taxon>Fungi</taxon>
        <taxon>Dikarya</taxon>
        <taxon>Basidiomycota</taxon>
        <taxon>Agaricomycotina</taxon>
        <taxon>Agaricomycetes</taxon>
        <taxon>Agaricomycetidae</taxon>
        <taxon>Agaricales</taxon>
        <taxon>Agaricineae</taxon>
        <taxon>Strophariaceae</taxon>
        <taxon>Psilocybe</taxon>
    </lineage>
</organism>
<reference evidence="2" key="1">
    <citation type="submission" date="2021-02" db="EMBL/GenBank/DDBJ databases">
        <title>Psilocybe cubensis genome.</title>
        <authorList>
            <person name="Mckernan K.J."/>
            <person name="Crawford S."/>
            <person name="Trippe A."/>
            <person name="Kane L.T."/>
            <person name="Mclaughlin S."/>
        </authorList>
    </citation>
    <scope>NUCLEOTIDE SEQUENCE [LARGE SCALE GENOMIC DNA]</scope>
    <source>
        <strain evidence="2">MGC-MH-2018</strain>
    </source>
</reference>
<dbReference type="AlphaFoldDB" id="A0A8H8CR55"/>